<comment type="caution">
    <text evidence="2">The sequence shown here is derived from an EMBL/GenBank/DDBJ whole genome shotgun (WGS) entry which is preliminary data.</text>
</comment>
<feature type="transmembrane region" description="Helical" evidence="1">
    <location>
        <begin position="202"/>
        <end position="227"/>
    </location>
</feature>
<sequence length="336" mass="36596">MHGAIQQNLSRLKPYLRWAILGGTLFFIAKTLKDNWQEVLEIAISINSRGLICLVISFGVTLSAHIWSGWVWSCIFRELEQPVQGGWGIQVYLITNIAKYLPGNVWHFYGRIREAQAVGIPFLITSQSVLMESLLMSAAALLIALFTTPQANLGFRVPILALIMIAVHPRVLNPLTQYLAILKGKVQRKSGADKGIAELKRYPLLPLLGELGFVGLRGAGFLITVLALRPFAFTEIPLLLSTFSLSWVLGLVIPGAPGGFGVFEATAITLLDGNFSDGIVLSAVALYRLISILAEVIGAGVAWLNKCLSPQISKTPSQDLEEQQDCLLCGNDSGKE</sequence>
<proteinExistence type="predicted"/>
<feature type="transmembrane region" description="Helical" evidence="1">
    <location>
        <begin position="278"/>
        <end position="304"/>
    </location>
</feature>
<feature type="transmembrane region" description="Helical" evidence="1">
    <location>
        <begin position="247"/>
        <end position="271"/>
    </location>
</feature>
<reference evidence="2" key="1">
    <citation type="submission" date="2019-11" db="EMBL/GenBank/DDBJ databases">
        <title>Genomic insights into an expanded diversity of filamentous marine cyanobacteria reveals the extraordinary biosynthetic potential of Moorea and Okeania.</title>
        <authorList>
            <person name="Ferreira Leao T."/>
            <person name="Wang M."/>
            <person name="Moss N."/>
            <person name="Da Silva R."/>
            <person name="Sanders J."/>
            <person name="Nurk S."/>
            <person name="Gurevich A."/>
            <person name="Humphrey G."/>
            <person name="Reher R."/>
            <person name="Zhu Q."/>
            <person name="Belda-Ferre P."/>
            <person name="Glukhov E."/>
            <person name="Rex R."/>
            <person name="Dorrestein P.C."/>
            <person name="Knight R."/>
            <person name="Pevzner P."/>
            <person name="Gerwick W.H."/>
            <person name="Gerwick L."/>
        </authorList>
    </citation>
    <scope>NUCLEOTIDE SEQUENCE</scope>
    <source>
        <strain evidence="2">SIO1C4</strain>
    </source>
</reference>
<dbReference type="AlphaFoldDB" id="A0A6B3NAH2"/>
<evidence type="ECO:0000313" key="2">
    <source>
        <dbReference type="EMBL" id="NER26631.1"/>
    </source>
</evidence>
<organism evidence="2">
    <name type="scientific">Symploca sp. SIO1C4</name>
    <dbReference type="NCBI Taxonomy" id="2607765"/>
    <lineage>
        <taxon>Bacteria</taxon>
        <taxon>Bacillati</taxon>
        <taxon>Cyanobacteriota</taxon>
        <taxon>Cyanophyceae</taxon>
        <taxon>Coleofasciculales</taxon>
        <taxon>Coleofasciculaceae</taxon>
        <taxon>Symploca</taxon>
    </lineage>
</organism>
<dbReference type="EMBL" id="JAAHFQ010000039">
    <property type="protein sequence ID" value="NER26631.1"/>
    <property type="molecule type" value="Genomic_DNA"/>
</dbReference>
<feature type="transmembrane region" description="Helical" evidence="1">
    <location>
        <begin position="15"/>
        <end position="32"/>
    </location>
</feature>
<name>A0A6B3NAH2_9CYAN</name>
<feature type="transmembrane region" description="Helical" evidence="1">
    <location>
        <begin position="129"/>
        <end position="147"/>
    </location>
</feature>
<keyword evidence="1" id="KW-0812">Transmembrane</keyword>
<accession>A0A6B3NAH2</accession>
<gene>
    <name evidence="2" type="ORF">F6J89_03115</name>
</gene>
<keyword evidence="1" id="KW-0472">Membrane</keyword>
<evidence type="ECO:0000256" key="1">
    <source>
        <dbReference type="SAM" id="Phobius"/>
    </source>
</evidence>
<keyword evidence="1" id="KW-1133">Transmembrane helix</keyword>
<protein>
    <submittedName>
        <fullName evidence="2">UPF0104 family protein</fullName>
    </submittedName>
</protein>
<feature type="transmembrane region" description="Helical" evidence="1">
    <location>
        <begin position="44"/>
        <end position="67"/>
    </location>
</feature>
<feature type="transmembrane region" description="Helical" evidence="1">
    <location>
        <begin position="159"/>
        <end position="181"/>
    </location>
</feature>